<comment type="caution">
    <text evidence="7">The sequence shown here is derived from an EMBL/GenBank/DDBJ whole genome shotgun (WGS) entry which is preliminary data.</text>
</comment>
<dbReference type="EMBL" id="SEOQ01001883">
    <property type="protein sequence ID" value="TFY50323.1"/>
    <property type="molecule type" value="Genomic_DNA"/>
</dbReference>
<gene>
    <name evidence="7" type="ORF">EVG20_g11586</name>
</gene>
<evidence type="ECO:0000313" key="8">
    <source>
        <dbReference type="Proteomes" id="UP000298327"/>
    </source>
</evidence>
<dbReference type="InterPro" id="IPR008984">
    <property type="entry name" value="SMAD_FHA_dom_sf"/>
</dbReference>
<dbReference type="GO" id="GO:0005524">
    <property type="term" value="F:ATP binding"/>
    <property type="evidence" value="ECO:0007669"/>
    <property type="project" value="UniProtKB-UniRule"/>
</dbReference>
<feature type="binding site" evidence="4">
    <location>
        <position position="119"/>
    </location>
    <ligand>
        <name>ATP</name>
        <dbReference type="ChEBI" id="CHEBI:30616"/>
    </ligand>
</feature>
<keyword evidence="2 4" id="KW-0547">Nucleotide-binding</keyword>
<dbReference type="SMART" id="SM00220">
    <property type="entry name" value="S_TKc"/>
    <property type="match status" value="1"/>
</dbReference>
<evidence type="ECO:0000256" key="3">
    <source>
        <dbReference type="ARBA" id="ARBA00022840"/>
    </source>
</evidence>
<feature type="domain" description="Protein kinase" evidence="6">
    <location>
        <begin position="90"/>
        <end position="365"/>
    </location>
</feature>
<keyword evidence="8" id="KW-1185">Reference proteome</keyword>
<dbReference type="GO" id="GO:0004674">
    <property type="term" value="F:protein serine/threonine kinase activity"/>
    <property type="evidence" value="ECO:0007669"/>
    <property type="project" value="UniProtKB-KW"/>
</dbReference>
<dbReference type="Gene3D" id="2.60.200.20">
    <property type="match status" value="1"/>
</dbReference>
<organism evidence="7 8">
    <name type="scientific">Dentipellis fragilis</name>
    <dbReference type="NCBI Taxonomy" id="205917"/>
    <lineage>
        <taxon>Eukaryota</taxon>
        <taxon>Fungi</taxon>
        <taxon>Dikarya</taxon>
        <taxon>Basidiomycota</taxon>
        <taxon>Agaricomycotina</taxon>
        <taxon>Agaricomycetes</taxon>
        <taxon>Russulales</taxon>
        <taxon>Hericiaceae</taxon>
        <taxon>Dentipellis</taxon>
    </lineage>
</organism>
<dbReference type="PROSITE" id="PS50011">
    <property type="entry name" value="PROTEIN_KINASE_DOM"/>
    <property type="match status" value="1"/>
</dbReference>
<dbReference type="STRING" id="205917.A0A4Y9XLU1"/>
<dbReference type="InterPro" id="IPR000253">
    <property type="entry name" value="FHA_dom"/>
</dbReference>
<sequence>MGYSDRLEYRQARHDRTQPRFVDFSTNGLILNGHRVRRTSVILMDGDIIQIPSSKTFQCVHIWKERREKNTIFDPTPPTHPSHKRIGNYVVTSHCLGTGGFATVHLAMDKVASRQVACKTIGLKKDAERETVMKEVKILLAMDHPNISRILDVEEDGKFLHIFLELCTGGDLFTYISSHKAKAGRMCEGEAKYIMYQIFKGLKYLHDKMISHRDLKPENVLLYTPGPYPRIQIADFGLARPKAYEKTFTACGTVMYLPPEGILALHDKRLGYVAMPLDCWSAGVIMYMMLAGAHPFDRGPGDPEQSEISTRSEQIIKDRIIHGEVDFADEIWGEMAHAKGLVSRLLIHSHEHRATITSALQSYWIACDLEDLEQAYVDRVLLG</sequence>
<dbReference type="AlphaFoldDB" id="A0A4Y9XLU1"/>
<dbReference type="InterPro" id="IPR011009">
    <property type="entry name" value="Kinase-like_dom_sf"/>
</dbReference>
<dbReference type="Pfam" id="PF00498">
    <property type="entry name" value="FHA"/>
    <property type="match status" value="1"/>
</dbReference>
<dbReference type="PANTHER" id="PTHR24347">
    <property type="entry name" value="SERINE/THREONINE-PROTEIN KINASE"/>
    <property type="match status" value="1"/>
</dbReference>
<name>A0A4Y9XLU1_9AGAM</name>
<evidence type="ECO:0000256" key="1">
    <source>
        <dbReference type="ARBA" id="ARBA00005575"/>
    </source>
</evidence>
<evidence type="ECO:0000256" key="5">
    <source>
        <dbReference type="RuleBase" id="RU000304"/>
    </source>
</evidence>
<protein>
    <recommendedName>
        <fullName evidence="6">Protein kinase domain-containing protein</fullName>
    </recommendedName>
</protein>
<dbReference type="SUPFAM" id="SSF56112">
    <property type="entry name" value="Protein kinase-like (PK-like)"/>
    <property type="match status" value="1"/>
</dbReference>
<dbReference type="OrthoDB" id="40902at2759"/>
<dbReference type="SUPFAM" id="SSF49879">
    <property type="entry name" value="SMAD/FHA domain"/>
    <property type="match status" value="1"/>
</dbReference>
<keyword evidence="5" id="KW-0418">Kinase</keyword>
<dbReference type="PROSITE" id="PS00107">
    <property type="entry name" value="PROTEIN_KINASE_ATP"/>
    <property type="match status" value="1"/>
</dbReference>
<dbReference type="Gene3D" id="1.10.510.10">
    <property type="entry name" value="Transferase(Phosphotransferase) domain 1"/>
    <property type="match status" value="1"/>
</dbReference>
<dbReference type="InterPro" id="IPR008271">
    <property type="entry name" value="Ser/Thr_kinase_AS"/>
</dbReference>
<comment type="similarity">
    <text evidence="1">Belongs to the protein kinase superfamily. CAMK Ser/Thr protein kinase family. CHEK2 subfamily.</text>
</comment>
<keyword evidence="5" id="KW-0723">Serine/threonine-protein kinase</keyword>
<reference evidence="7 8" key="1">
    <citation type="submission" date="2019-02" db="EMBL/GenBank/DDBJ databases">
        <title>Genome sequencing of the rare red list fungi Dentipellis fragilis.</title>
        <authorList>
            <person name="Buettner E."/>
            <person name="Kellner H."/>
        </authorList>
    </citation>
    <scope>NUCLEOTIDE SEQUENCE [LARGE SCALE GENOMIC DNA]</scope>
    <source>
        <strain evidence="7 8">DSM 105465</strain>
    </source>
</reference>
<proteinExistence type="inferred from homology"/>
<evidence type="ECO:0000259" key="6">
    <source>
        <dbReference type="PROSITE" id="PS50011"/>
    </source>
</evidence>
<keyword evidence="5" id="KW-0808">Transferase</keyword>
<evidence type="ECO:0000256" key="4">
    <source>
        <dbReference type="PROSITE-ProRule" id="PRU10141"/>
    </source>
</evidence>
<keyword evidence="3 4" id="KW-0067">ATP-binding</keyword>
<evidence type="ECO:0000313" key="7">
    <source>
        <dbReference type="EMBL" id="TFY50323.1"/>
    </source>
</evidence>
<evidence type="ECO:0000256" key="2">
    <source>
        <dbReference type="ARBA" id="ARBA00022741"/>
    </source>
</evidence>
<accession>A0A4Y9XLU1</accession>
<dbReference type="InterPro" id="IPR000719">
    <property type="entry name" value="Prot_kinase_dom"/>
</dbReference>
<dbReference type="PROSITE" id="PS00108">
    <property type="entry name" value="PROTEIN_KINASE_ST"/>
    <property type="match status" value="1"/>
</dbReference>
<dbReference type="Proteomes" id="UP000298327">
    <property type="component" value="Unassembled WGS sequence"/>
</dbReference>
<dbReference type="InterPro" id="IPR017441">
    <property type="entry name" value="Protein_kinase_ATP_BS"/>
</dbReference>
<dbReference type="Pfam" id="PF00069">
    <property type="entry name" value="Pkinase"/>
    <property type="match status" value="1"/>
</dbReference>